<evidence type="ECO:0000259" key="4">
    <source>
        <dbReference type="PROSITE" id="PS01124"/>
    </source>
</evidence>
<dbReference type="PRINTS" id="PR00032">
    <property type="entry name" value="HTHARAC"/>
</dbReference>
<dbReference type="SMART" id="SM00342">
    <property type="entry name" value="HTH_ARAC"/>
    <property type="match status" value="1"/>
</dbReference>
<evidence type="ECO:0000256" key="2">
    <source>
        <dbReference type="ARBA" id="ARBA00023125"/>
    </source>
</evidence>
<evidence type="ECO:0000313" key="7">
    <source>
        <dbReference type="Proteomes" id="UP000624703"/>
    </source>
</evidence>
<evidence type="ECO:0000256" key="3">
    <source>
        <dbReference type="ARBA" id="ARBA00023163"/>
    </source>
</evidence>
<evidence type="ECO:0000259" key="5">
    <source>
        <dbReference type="PROSITE" id="PS51078"/>
    </source>
</evidence>
<keyword evidence="1" id="KW-0805">Transcription regulation</keyword>
<dbReference type="AlphaFoldDB" id="A0A8J7MEG8"/>
<dbReference type="PANTHER" id="PTHR43280:SF30">
    <property type="entry name" value="MMSAB OPERON REGULATORY PROTEIN"/>
    <property type="match status" value="1"/>
</dbReference>
<sequence length="297" mass="33061">MNSRDAQKVLAASVDLLNNLSTETHLTTALARYSPDDLEAKTIHSIKGTQVFNFTLEVGCVIPLHASAPGKAMLSKMTHSELEQQFAVMKLERYTDTTIVETPGLAQEIAGDIKRGFSVDLGENLIGVNCVSCAFRHPKTQSLYAVWVTGLSINIPQSEFASLAMKVQSCIHQIVKRLEDSELNQGDFAAIIVQRAKDNLQADLNKNIQMKSFAEDVLGVGYSWFRKKFKLMTGTSPNQYLLDLKMEKARTLLEQTELSVKEISHSLGYDSQDYFSAQFKKKHHVSPSGFRESLAVK</sequence>
<evidence type="ECO:0000313" key="6">
    <source>
        <dbReference type="EMBL" id="MBK1791213.1"/>
    </source>
</evidence>
<dbReference type="PROSITE" id="PS01124">
    <property type="entry name" value="HTH_ARAC_FAMILY_2"/>
    <property type="match status" value="1"/>
</dbReference>
<dbReference type="Pfam" id="PF12833">
    <property type="entry name" value="HTH_18"/>
    <property type="match status" value="1"/>
</dbReference>
<dbReference type="InterPro" id="IPR014757">
    <property type="entry name" value="Tscrpt_reg_IclR_C"/>
</dbReference>
<organism evidence="6 7">
    <name type="scientific">Persicirhabdus sediminis</name>
    <dbReference type="NCBI Taxonomy" id="454144"/>
    <lineage>
        <taxon>Bacteria</taxon>
        <taxon>Pseudomonadati</taxon>
        <taxon>Verrucomicrobiota</taxon>
        <taxon>Verrucomicrobiia</taxon>
        <taxon>Verrucomicrobiales</taxon>
        <taxon>Verrucomicrobiaceae</taxon>
        <taxon>Persicirhabdus</taxon>
    </lineage>
</organism>
<comment type="caution">
    <text evidence="6">The sequence shown here is derived from an EMBL/GenBank/DDBJ whole genome shotgun (WGS) entry which is preliminary data.</text>
</comment>
<dbReference type="PROSITE" id="PS51078">
    <property type="entry name" value="ICLR_ED"/>
    <property type="match status" value="1"/>
</dbReference>
<dbReference type="InterPro" id="IPR029016">
    <property type="entry name" value="GAF-like_dom_sf"/>
</dbReference>
<dbReference type="Gene3D" id="3.30.450.40">
    <property type="match status" value="1"/>
</dbReference>
<gene>
    <name evidence="6" type="ORF">JIN82_08620</name>
</gene>
<dbReference type="InterPro" id="IPR018060">
    <property type="entry name" value="HTH_AraC"/>
</dbReference>
<keyword evidence="7" id="KW-1185">Reference proteome</keyword>
<dbReference type="SUPFAM" id="SSF46689">
    <property type="entry name" value="Homeodomain-like"/>
    <property type="match status" value="1"/>
</dbReference>
<dbReference type="Proteomes" id="UP000624703">
    <property type="component" value="Unassembled WGS sequence"/>
</dbReference>
<dbReference type="GO" id="GO:0003700">
    <property type="term" value="F:DNA-binding transcription factor activity"/>
    <property type="evidence" value="ECO:0007669"/>
    <property type="project" value="InterPro"/>
</dbReference>
<feature type="domain" description="HTH araC/xylS-type" evidence="4">
    <location>
        <begin position="194"/>
        <end position="293"/>
    </location>
</feature>
<keyword evidence="3" id="KW-0804">Transcription</keyword>
<dbReference type="RefSeq" id="WP_200311227.1">
    <property type="nucleotide sequence ID" value="NZ_JAENIM010000039.1"/>
</dbReference>
<dbReference type="InterPro" id="IPR020449">
    <property type="entry name" value="Tscrpt_reg_AraC-type_HTH"/>
</dbReference>
<dbReference type="SUPFAM" id="SSF55781">
    <property type="entry name" value="GAF domain-like"/>
    <property type="match status" value="1"/>
</dbReference>
<dbReference type="Gene3D" id="1.10.10.60">
    <property type="entry name" value="Homeodomain-like"/>
    <property type="match status" value="2"/>
</dbReference>
<feature type="domain" description="IclR-ED" evidence="5">
    <location>
        <begin position="1"/>
        <end position="180"/>
    </location>
</feature>
<evidence type="ECO:0000256" key="1">
    <source>
        <dbReference type="ARBA" id="ARBA00023015"/>
    </source>
</evidence>
<keyword evidence="2" id="KW-0238">DNA-binding</keyword>
<dbReference type="InterPro" id="IPR009057">
    <property type="entry name" value="Homeodomain-like_sf"/>
</dbReference>
<dbReference type="PANTHER" id="PTHR43280">
    <property type="entry name" value="ARAC-FAMILY TRANSCRIPTIONAL REGULATOR"/>
    <property type="match status" value="1"/>
</dbReference>
<name>A0A8J7MEG8_9BACT</name>
<protein>
    <submittedName>
        <fullName evidence="6">Helix-turn-helix domain-containing protein</fullName>
    </submittedName>
</protein>
<proteinExistence type="predicted"/>
<dbReference type="GO" id="GO:0043565">
    <property type="term" value="F:sequence-specific DNA binding"/>
    <property type="evidence" value="ECO:0007669"/>
    <property type="project" value="InterPro"/>
</dbReference>
<reference evidence="6" key="1">
    <citation type="submission" date="2021-01" db="EMBL/GenBank/DDBJ databases">
        <title>Modified the classification status of verrucomicrobia.</title>
        <authorList>
            <person name="Feng X."/>
        </authorList>
    </citation>
    <scope>NUCLEOTIDE SEQUENCE</scope>
    <source>
        <strain evidence="6">_KCTC 22039</strain>
    </source>
</reference>
<dbReference type="Pfam" id="PF01614">
    <property type="entry name" value="IclR_C"/>
    <property type="match status" value="1"/>
</dbReference>
<dbReference type="EMBL" id="JAENIM010000039">
    <property type="protein sequence ID" value="MBK1791213.1"/>
    <property type="molecule type" value="Genomic_DNA"/>
</dbReference>
<accession>A0A8J7MEG8</accession>